<name>A0A397J8I9_9GLOM</name>
<dbReference type="Proteomes" id="UP000266861">
    <property type="component" value="Unassembled WGS sequence"/>
</dbReference>
<gene>
    <name evidence="2" type="ORF">Glove_97g26</name>
</gene>
<dbReference type="InterPro" id="IPR000719">
    <property type="entry name" value="Prot_kinase_dom"/>
</dbReference>
<reference evidence="2 3" key="1">
    <citation type="submission" date="2018-08" db="EMBL/GenBank/DDBJ databases">
        <title>Genome and evolution of the arbuscular mycorrhizal fungus Diversispora epigaea (formerly Glomus versiforme) and its bacterial endosymbionts.</title>
        <authorList>
            <person name="Sun X."/>
            <person name="Fei Z."/>
            <person name="Harrison M."/>
        </authorList>
    </citation>
    <scope>NUCLEOTIDE SEQUENCE [LARGE SCALE GENOMIC DNA]</scope>
    <source>
        <strain evidence="2 3">IT104</strain>
    </source>
</reference>
<feature type="domain" description="Protein kinase" evidence="1">
    <location>
        <begin position="1"/>
        <end position="104"/>
    </location>
</feature>
<evidence type="ECO:0000313" key="3">
    <source>
        <dbReference type="Proteomes" id="UP000266861"/>
    </source>
</evidence>
<dbReference type="SUPFAM" id="SSF56112">
    <property type="entry name" value="Protein kinase-like (PK-like)"/>
    <property type="match status" value="1"/>
</dbReference>
<dbReference type="Pfam" id="PF00069">
    <property type="entry name" value="Pkinase"/>
    <property type="match status" value="1"/>
</dbReference>
<evidence type="ECO:0000313" key="2">
    <source>
        <dbReference type="EMBL" id="RHZ83362.1"/>
    </source>
</evidence>
<organism evidence="2 3">
    <name type="scientific">Diversispora epigaea</name>
    <dbReference type="NCBI Taxonomy" id="1348612"/>
    <lineage>
        <taxon>Eukaryota</taxon>
        <taxon>Fungi</taxon>
        <taxon>Fungi incertae sedis</taxon>
        <taxon>Mucoromycota</taxon>
        <taxon>Glomeromycotina</taxon>
        <taxon>Glomeromycetes</taxon>
        <taxon>Diversisporales</taxon>
        <taxon>Diversisporaceae</taxon>
        <taxon>Diversispora</taxon>
    </lineage>
</organism>
<dbReference type="GO" id="GO:0005524">
    <property type="term" value="F:ATP binding"/>
    <property type="evidence" value="ECO:0007669"/>
    <property type="project" value="InterPro"/>
</dbReference>
<keyword evidence="3" id="KW-1185">Reference proteome</keyword>
<dbReference type="STRING" id="1348612.A0A397J8I9"/>
<dbReference type="AlphaFoldDB" id="A0A397J8I9"/>
<dbReference type="GO" id="GO:0005737">
    <property type="term" value="C:cytoplasm"/>
    <property type="evidence" value="ECO:0007669"/>
    <property type="project" value="TreeGrafter"/>
</dbReference>
<dbReference type="Gene3D" id="1.10.510.10">
    <property type="entry name" value="Transferase(Phosphotransferase) domain 1"/>
    <property type="match status" value="1"/>
</dbReference>
<dbReference type="GO" id="GO:0007165">
    <property type="term" value="P:signal transduction"/>
    <property type="evidence" value="ECO:0007669"/>
    <property type="project" value="TreeGrafter"/>
</dbReference>
<sequence>MNFFLTNWRICDLGLSGLTDKPFDSLYGNLPYVAPEVFMWTNLDNKIRYIYSIGILMWEVITGEIPYGGHGHERDSHLALAIVSGYRPKIYENIPVEYAMQLNL</sequence>
<evidence type="ECO:0000259" key="1">
    <source>
        <dbReference type="PROSITE" id="PS50011"/>
    </source>
</evidence>
<protein>
    <recommendedName>
        <fullName evidence="1">Protein kinase domain-containing protein</fullName>
    </recommendedName>
</protein>
<proteinExistence type="predicted"/>
<dbReference type="OrthoDB" id="2353542at2759"/>
<accession>A0A397J8I9</accession>
<comment type="caution">
    <text evidence="2">The sequence shown here is derived from an EMBL/GenBank/DDBJ whole genome shotgun (WGS) entry which is preliminary data.</text>
</comment>
<dbReference type="InterPro" id="IPR050167">
    <property type="entry name" value="Ser_Thr_protein_kinase"/>
</dbReference>
<dbReference type="PANTHER" id="PTHR23257">
    <property type="entry name" value="SERINE-THREONINE PROTEIN KINASE"/>
    <property type="match status" value="1"/>
</dbReference>
<dbReference type="PANTHER" id="PTHR23257:SF963">
    <property type="entry name" value="AT08303P"/>
    <property type="match status" value="1"/>
</dbReference>
<dbReference type="PROSITE" id="PS50011">
    <property type="entry name" value="PROTEIN_KINASE_DOM"/>
    <property type="match status" value="1"/>
</dbReference>
<dbReference type="EMBL" id="PQFF01000091">
    <property type="protein sequence ID" value="RHZ83362.1"/>
    <property type="molecule type" value="Genomic_DNA"/>
</dbReference>
<dbReference type="GO" id="GO:0004672">
    <property type="term" value="F:protein kinase activity"/>
    <property type="evidence" value="ECO:0007669"/>
    <property type="project" value="InterPro"/>
</dbReference>
<dbReference type="InterPro" id="IPR011009">
    <property type="entry name" value="Kinase-like_dom_sf"/>
</dbReference>